<keyword evidence="2" id="KW-0472">Membrane</keyword>
<feature type="domain" description="Glycosyltransferase 2-like" evidence="3">
    <location>
        <begin position="509"/>
        <end position="662"/>
    </location>
</feature>
<protein>
    <submittedName>
        <fullName evidence="4">Glycosyl transferase</fullName>
    </submittedName>
</protein>
<dbReference type="eggNOG" id="COG0463">
    <property type="taxonomic scope" value="Bacteria"/>
</dbReference>
<feature type="transmembrane region" description="Helical" evidence="2">
    <location>
        <begin position="9"/>
        <end position="29"/>
    </location>
</feature>
<feature type="transmembrane region" description="Helical" evidence="2">
    <location>
        <begin position="122"/>
        <end position="141"/>
    </location>
</feature>
<dbReference type="InterPro" id="IPR050256">
    <property type="entry name" value="Glycosyltransferase_2"/>
</dbReference>
<dbReference type="OrthoDB" id="9810303at2"/>
<proteinExistence type="inferred from homology"/>
<dbReference type="PANTHER" id="PTHR48090">
    <property type="entry name" value="UNDECAPRENYL-PHOSPHATE 4-DEOXY-4-FORMAMIDO-L-ARABINOSE TRANSFERASE-RELATED"/>
    <property type="match status" value="1"/>
</dbReference>
<dbReference type="CDD" id="cd04179">
    <property type="entry name" value="DPM_DPG-synthase_like"/>
    <property type="match status" value="1"/>
</dbReference>
<dbReference type="SUPFAM" id="SSF53448">
    <property type="entry name" value="Nucleotide-diphospho-sugar transferases"/>
    <property type="match status" value="1"/>
</dbReference>
<feature type="transmembrane region" description="Helical" evidence="2">
    <location>
        <begin position="444"/>
        <end position="467"/>
    </location>
</feature>
<feature type="transmembrane region" description="Helical" evidence="2">
    <location>
        <begin position="389"/>
        <end position="409"/>
    </location>
</feature>
<dbReference type="Proteomes" id="UP000004926">
    <property type="component" value="Chromosome"/>
</dbReference>
<dbReference type="GO" id="GO:0016740">
    <property type="term" value="F:transferase activity"/>
    <property type="evidence" value="ECO:0007669"/>
    <property type="project" value="UniProtKB-KW"/>
</dbReference>
<accession>H5WY46</accession>
<reference evidence="4 5" key="1">
    <citation type="journal article" date="2012" name="Stand. Genomic Sci.">
        <title>Genome sequence of the ocean sediment bacterium Saccharomonospora marina type strain (XMU15(T)).</title>
        <authorList>
            <person name="Klenk H.P."/>
            <person name="Lu M."/>
            <person name="Lucas S."/>
            <person name="Lapidus A."/>
            <person name="Copeland A."/>
            <person name="Pitluck S."/>
            <person name="Goodwin L.A."/>
            <person name="Han C."/>
            <person name="Tapia R."/>
            <person name="Brambilla E.M."/>
            <person name="Potter G."/>
            <person name="Land M."/>
            <person name="Ivanova N."/>
            <person name="Rohde M."/>
            <person name="Goker M."/>
            <person name="Detter J.C."/>
            <person name="Li W.J."/>
            <person name="Kyrpides N.C."/>
            <person name="Woyke T."/>
        </authorList>
    </citation>
    <scope>NUCLEOTIDE SEQUENCE [LARGE SCALE GENOMIC DNA]</scope>
    <source>
        <strain evidence="4 5">XMU15</strain>
    </source>
</reference>
<sequence>MSGLLRRHWLLLVLLAGGVTLRVLTWLAYQPALLYIDTFRYLNNLEQLRPTDLNPLGYTVVLKGLFHLGGLGFVAAVQHLVGVLIALALYRLTLRYTDRTWLAALVAAPVLLDGYQLQIEELIMSEIWFQALLVAVLWVLLSKGEPGWQRAGLAGLLLGAAVVTRTIGITMVVPVAVYLVLAGGAWRSKAGWKRIGVRSLAGVLGLAIVLGSYATYYRSQAGHWGLTGAQGNVLYGRTAAIADCGVLPAEDKTLQRFCPPEPMDERLSIDYYTHFRYGDPDWPGPLPPGRSKRELAQEFATTIIREQPVDFTLAVLGDFAKNFDPVKETAPGDVPVERWQFQTSYPYYNIGTATVEKYNATTLAFDGVLPSVNVEFASFLRDYQLGGGYTWGPALALAALFGVLGALGVGRARNSGLRSAAFLATGGGLIILLGSAAFEFSWRYQIPALVLVPLGGALGLAAMLGWGRKRPGSTGRRPKMADFPDDVDSAAVADFKQRYGDNPLTPLVVVIAAYNEEKGIGTVLREMPSHCGDLPVSTLVVVDGATDNTAEVAEAAGAYVCVAPRNRGQGGALRLGYHLAADCGAEYIVTTDADGQYDNNEMPLLVKPLLDGAADFVTGSRRLGSYEHDSTVRWLGVRVFAVLASILTLRKITDTSFGFRAMPAELATSVTLREPQYQSSELLLGVMARGARVLEVPMSMRLRNNGASKKGRSLMYGANYARVMTGTWLREYVFRRRTPAGRAVRTSG</sequence>
<keyword evidence="2" id="KW-1133">Transmembrane helix</keyword>
<keyword evidence="2" id="KW-0812">Transmembrane</keyword>
<dbReference type="PANTHER" id="PTHR48090:SF7">
    <property type="entry name" value="RFBJ PROTEIN"/>
    <property type="match status" value="1"/>
</dbReference>
<name>H5WY46_9PSEU</name>
<dbReference type="HOGENOM" id="CLU_371267_0_0_11"/>
<evidence type="ECO:0000313" key="5">
    <source>
        <dbReference type="Proteomes" id="UP000004926"/>
    </source>
</evidence>
<evidence type="ECO:0000256" key="1">
    <source>
        <dbReference type="ARBA" id="ARBA00006739"/>
    </source>
</evidence>
<evidence type="ECO:0000313" key="4">
    <source>
        <dbReference type="EMBL" id="EHR52913.1"/>
    </source>
</evidence>
<gene>
    <name evidence="4" type="ORF">SacmaDRAFT_4739</name>
</gene>
<feature type="transmembrane region" description="Helical" evidence="2">
    <location>
        <begin position="195"/>
        <end position="216"/>
    </location>
</feature>
<feature type="transmembrane region" description="Helical" evidence="2">
    <location>
        <begin position="421"/>
        <end position="438"/>
    </location>
</feature>
<dbReference type="AlphaFoldDB" id="H5WY46"/>
<feature type="transmembrane region" description="Helical" evidence="2">
    <location>
        <begin position="65"/>
        <end position="90"/>
    </location>
</feature>
<evidence type="ECO:0000259" key="3">
    <source>
        <dbReference type="Pfam" id="PF00535"/>
    </source>
</evidence>
<comment type="similarity">
    <text evidence="1">Belongs to the glycosyltransferase 2 family.</text>
</comment>
<keyword evidence="4" id="KW-0808">Transferase</keyword>
<dbReference type="STRING" id="882083.SacmaDRAFT_4739"/>
<keyword evidence="5" id="KW-1185">Reference proteome</keyword>
<dbReference type="Pfam" id="PF00535">
    <property type="entry name" value="Glycos_transf_2"/>
    <property type="match status" value="1"/>
</dbReference>
<dbReference type="EMBL" id="CM001439">
    <property type="protein sequence ID" value="EHR52913.1"/>
    <property type="molecule type" value="Genomic_DNA"/>
</dbReference>
<evidence type="ECO:0000256" key="2">
    <source>
        <dbReference type="SAM" id="Phobius"/>
    </source>
</evidence>
<dbReference type="InterPro" id="IPR029044">
    <property type="entry name" value="Nucleotide-diphossugar_trans"/>
</dbReference>
<dbReference type="Gene3D" id="3.90.550.10">
    <property type="entry name" value="Spore Coat Polysaccharide Biosynthesis Protein SpsA, Chain A"/>
    <property type="match status" value="1"/>
</dbReference>
<dbReference type="RefSeq" id="WP_009156291.1">
    <property type="nucleotide sequence ID" value="NZ_CM001439.1"/>
</dbReference>
<organism evidence="4 5">
    <name type="scientific">Saccharomonospora marina XMU15</name>
    <dbReference type="NCBI Taxonomy" id="882083"/>
    <lineage>
        <taxon>Bacteria</taxon>
        <taxon>Bacillati</taxon>
        <taxon>Actinomycetota</taxon>
        <taxon>Actinomycetes</taxon>
        <taxon>Pseudonocardiales</taxon>
        <taxon>Pseudonocardiaceae</taxon>
        <taxon>Saccharomonospora</taxon>
    </lineage>
</organism>
<dbReference type="InterPro" id="IPR001173">
    <property type="entry name" value="Glyco_trans_2-like"/>
</dbReference>
<feature type="transmembrane region" description="Helical" evidence="2">
    <location>
        <begin position="153"/>
        <end position="183"/>
    </location>
</feature>